<evidence type="ECO:0000313" key="3">
    <source>
        <dbReference type="Proteomes" id="UP001304300"/>
    </source>
</evidence>
<dbReference type="Proteomes" id="UP001304300">
    <property type="component" value="Chromosome"/>
</dbReference>
<reference evidence="2 3" key="1">
    <citation type="submission" date="2023-10" db="EMBL/GenBank/DDBJ databases">
        <title>Rubellicoccus peritrichatus gen. nov., sp. nov., isolated from an algae of coral reef tank.</title>
        <authorList>
            <person name="Luo J."/>
        </authorList>
    </citation>
    <scope>NUCLEOTIDE SEQUENCE [LARGE SCALE GENOMIC DNA]</scope>
    <source>
        <strain evidence="2 3">CR14</strain>
    </source>
</reference>
<proteinExistence type="predicted"/>
<accession>A0AAQ3L698</accession>
<name>A0AAQ3L698_9BACT</name>
<dbReference type="AlphaFoldDB" id="A0AAQ3L698"/>
<dbReference type="KEGG" id="puo:RZN69_15710"/>
<feature type="chain" id="PRO_5042855617" evidence="1">
    <location>
        <begin position="19"/>
        <end position="217"/>
    </location>
</feature>
<feature type="signal peptide" evidence="1">
    <location>
        <begin position="1"/>
        <end position="18"/>
    </location>
</feature>
<keyword evidence="1" id="KW-0732">Signal</keyword>
<gene>
    <name evidence="2" type="ORF">RZN69_15710</name>
</gene>
<evidence type="ECO:0000313" key="2">
    <source>
        <dbReference type="EMBL" id="WOO40070.1"/>
    </source>
</evidence>
<dbReference type="RefSeq" id="WP_317832170.1">
    <property type="nucleotide sequence ID" value="NZ_CP136920.1"/>
</dbReference>
<dbReference type="EMBL" id="CP136920">
    <property type="protein sequence ID" value="WOO40070.1"/>
    <property type="molecule type" value="Genomic_DNA"/>
</dbReference>
<protein>
    <submittedName>
        <fullName evidence="2">Uncharacterized protein</fullName>
    </submittedName>
</protein>
<keyword evidence="3" id="KW-1185">Reference proteome</keyword>
<sequence>MNCLKLFFLLLSLTTLNAQEEPSIQATFTIIGLGDNLPKDYLYVSNGQALEIGRIAPNYRSKPKQYNGPETFSLYKRNPEGDLSVYAQAEIPQGMSNFLAVLIAESSDTGKLILYNDSTDAFAPGSYCFVNTTPHRIAGLLGKRKMLINPGESAILKPNVAANEYFGIDLRSEQNNVWNPGFSSRWRHRSSTRIMMFLYMDPNNPTSILAQSVPQHF</sequence>
<organism evidence="2 3">
    <name type="scientific">Rubellicoccus peritrichatus</name>
    <dbReference type="NCBI Taxonomy" id="3080537"/>
    <lineage>
        <taxon>Bacteria</taxon>
        <taxon>Pseudomonadati</taxon>
        <taxon>Verrucomicrobiota</taxon>
        <taxon>Opitutia</taxon>
        <taxon>Puniceicoccales</taxon>
        <taxon>Cerasicoccaceae</taxon>
        <taxon>Rubellicoccus</taxon>
    </lineage>
</organism>
<evidence type="ECO:0000256" key="1">
    <source>
        <dbReference type="SAM" id="SignalP"/>
    </source>
</evidence>